<proteinExistence type="predicted"/>
<dbReference type="OrthoDB" id="9807558at2"/>
<dbReference type="SUPFAM" id="SSF55781">
    <property type="entry name" value="GAF domain-like"/>
    <property type="match status" value="1"/>
</dbReference>
<dbReference type="SUPFAM" id="SSF46785">
    <property type="entry name" value="Winged helix' DNA-binding domain"/>
    <property type="match status" value="1"/>
</dbReference>
<dbReference type="InterPro" id="IPR005471">
    <property type="entry name" value="Tscrpt_reg_IclR_N"/>
</dbReference>
<dbReference type="GO" id="GO:0003677">
    <property type="term" value="F:DNA binding"/>
    <property type="evidence" value="ECO:0007669"/>
    <property type="project" value="UniProtKB-KW"/>
</dbReference>
<dbReference type="SMART" id="SM00346">
    <property type="entry name" value="HTH_ICLR"/>
    <property type="match status" value="1"/>
</dbReference>
<sequence length="390" mass="41269">MVVHSECPRSCPSWAFRSIGVSAVIIPLLPCLRRATSSARADGFGNAPSAQSGSGCVPRCGTSRDHAAPGLGGAVEELSDGPRSPARPRQREAPEQQCSSSIRPACKRGHGRDDQAAGPETVTSPRSVQSVVRALALLRAVNQRRVSTIADLHKDTGLPKPTIVRLLATLVAEGYVINDRHLGGYCVTSLAPTLGAGFHGAPMIVEAARPWCSDLTRRLKWPIAIAMLDGDAVVVRFSTIPDSPMSPFHATLNMRHSLVSRALGRAYIASCPQAERSALVKKLRRSENPEDRPANLTATIAGVRAFVGTHGYAIRDPRVEPKSSSTIAMPIKQGDRVLATIGLTYFRSAVSAKTLDEVLVPALRAAVDGIEASYASLVAGRIPATTDGGS</sequence>
<dbReference type="InterPro" id="IPR014757">
    <property type="entry name" value="Tscrpt_reg_IclR_C"/>
</dbReference>
<reference evidence="7 8" key="1">
    <citation type="submission" date="2017-07" db="EMBL/GenBank/DDBJ databases">
        <title>Draft Genome Sequences of Select Purple Nonsulfur Bacteria.</title>
        <authorList>
            <person name="Lasarre B."/>
            <person name="Mckinlay J.B."/>
        </authorList>
    </citation>
    <scope>NUCLEOTIDE SEQUENCE [LARGE SCALE GENOMIC DNA]</scope>
    <source>
        <strain evidence="7 8">DSM 11907</strain>
    </source>
</reference>
<accession>A0A327KAP0</accession>
<dbReference type="InterPro" id="IPR029016">
    <property type="entry name" value="GAF-like_dom_sf"/>
</dbReference>
<evidence type="ECO:0000256" key="1">
    <source>
        <dbReference type="ARBA" id="ARBA00023015"/>
    </source>
</evidence>
<dbReference type="Pfam" id="PF01614">
    <property type="entry name" value="IclR_C"/>
    <property type="match status" value="1"/>
</dbReference>
<comment type="caution">
    <text evidence="7">The sequence shown here is derived from an EMBL/GenBank/DDBJ whole genome shotgun (WGS) entry which is preliminary data.</text>
</comment>
<keyword evidence="8" id="KW-1185">Reference proteome</keyword>
<dbReference type="NCBIfam" id="NF007342">
    <property type="entry name" value="PRK09834.1-4"/>
    <property type="match status" value="1"/>
</dbReference>
<dbReference type="Gene3D" id="1.10.10.10">
    <property type="entry name" value="Winged helix-like DNA-binding domain superfamily/Winged helix DNA-binding domain"/>
    <property type="match status" value="1"/>
</dbReference>
<organism evidence="7 8">
    <name type="scientific">Rhodoplanes elegans</name>
    <dbReference type="NCBI Taxonomy" id="29408"/>
    <lineage>
        <taxon>Bacteria</taxon>
        <taxon>Pseudomonadati</taxon>
        <taxon>Pseudomonadota</taxon>
        <taxon>Alphaproteobacteria</taxon>
        <taxon>Hyphomicrobiales</taxon>
        <taxon>Nitrobacteraceae</taxon>
        <taxon>Rhodoplanes</taxon>
    </lineage>
</organism>
<evidence type="ECO:0000313" key="7">
    <source>
        <dbReference type="EMBL" id="RAI35457.1"/>
    </source>
</evidence>
<evidence type="ECO:0000259" key="5">
    <source>
        <dbReference type="PROSITE" id="PS51077"/>
    </source>
</evidence>
<feature type="region of interest" description="Disordered" evidence="4">
    <location>
        <begin position="44"/>
        <end position="125"/>
    </location>
</feature>
<keyword evidence="1" id="KW-0805">Transcription regulation</keyword>
<dbReference type="Proteomes" id="UP000248863">
    <property type="component" value="Unassembled WGS sequence"/>
</dbReference>
<dbReference type="InterPro" id="IPR050707">
    <property type="entry name" value="HTH_MetabolicPath_Reg"/>
</dbReference>
<gene>
    <name evidence="7" type="ORF">CH338_19210</name>
</gene>
<dbReference type="EMBL" id="NPEU01000259">
    <property type="protein sequence ID" value="RAI35457.1"/>
    <property type="molecule type" value="Genomic_DNA"/>
</dbReference>
<feature type="domain" description="HTH iclR-type" evidence="5">
    <location>
        <begin position="128"/>
        <end position="189"/>
    </location>
</feature>
<evidence type="ECO:0000256" key="3">
    <source>
        <dbReference type="ARBA" id="ARBA00023163"/>
    </source>
</evidence>
<evidence type="ECO:0000259" key="6">
    <source>
        <dbReference type="PROSITE" id="PS51078"/>
    </source>
</evidence>
<dbReference type="PANTHER" id="PTHR30136">
    <property type="entry name" value="HELIX-TURN-HELIX TRANSCRIPTIONAL REGULATOR, ICLR FAMILY"/>
    <property type="match status" value="1"/>
</dbReference>
<dbReference type="InterPro" id="IPR036390">
    <property type="entry name" value="WH_DNA-bd_sf"/>
</dbReference>
<evidence type="ECO:0000256" key="2">
    <source>
        <dbReference type="ARBA" id="ARBA00023125"/>
    </source>
</evidence>
<evidence type="ECO:0008006" key="9">
    <source>
        <dbReference type="Google" id="ProtNLM"/>
    </source>
</evidence>
<dbReference type="Pfam" id="PF09339">
    <property type="entry name" value="HTH_IclR"/>
    <property type="match status" value="1"/>
</dbReference>
<evidence type="ECO:0000313" key="8">
    <source>
        <dbReference type="Proteomes" id="UP000248863"/>
    </source>
</evidence>
<dbReference type="Gene3D" id="3.30.450.40">
    <property type="match status" value="1"/>
</dbReference>
<dbReference type="GO" id="GO:0003700">
    <property type="term" value="F:DNA-binding transcription factor activity"/>
    <property type="evidence" value="ECO:0007669"/>
    <property type="project" value="TreeGrafter"/>
</dbReference>
<name>A0A327KAP0_9BRAD</name>
<dbReference type="AlphaFoldDB" id="A0A327KAP0"/>
<dbReference type="PROSITE" id="PS51077">
    <property type="entry name" value="HTH_ICLR"/>
    <property type="match status" value="1"/>
</dbReference>
<feature type="domain" description="IclR-ED" evidence="6">
    <location>
        <begin position="190"/>
        <end position="376"/>
    </location>
</feature>
<protein>
    <recommendedName>
        <fullName evidence="9">Transcriptional regulator</fullName>
    </recommendedName>
</protein>
<dbReference type="PROSITE" id="PS51078">
    <property type="entry name" value="ICLR_ED"/>
    <property type="match status" value="1"/>
</dbReference>
<keyword evidence="3" id="KW-0804">Transcription</keyword>
<dbReference type="GO" id="GO:0045892">
    <property type="term" value="P:negative regulation of DNA-templated transcription"/>
    <property type="evidence" value="ECO:0007669"/>
    <property type="project" value="TreeGrafter"/>
</dbReference>
<dbReference type="InterPro" id="IPR036388">
    <property type="entry name" value="WH-like_DNA-bd_sf"/>
</dbReference>
<keyword evidence="2" id="KW-0238">DNA-binding</keyword>
<dbReference type="PANTHER" id="PTHR30136:SF23">
    <property type="entry name" value="DNA-BINDING TRANSCRIPTIONAL ACTIVATOR MHPR"/>
    <property type="match status" value="1"/>
</dbReference>
<evidence type="ECO:0000256" key="4">
    <source>
        <dbReference type="SAM" id="MobiDB-lite"/>
    </source>
</evidence>